<evidence type="ECO:0000313" key="2">
    <source>
        <dbReference type="EMBL" id="EYC30527.1"/>
    </source>
</evidence>
<keyword evidence="1" id="KW-0732">Signal</keyword>
<dbReference type="AlphaFoldDB" id="A0A016VU44"/>
<feature type="signal peptide" evidence="1">
    <location>
        <begin position="1"/>
        <end position="21"/>
    </location>
</feature>
<dbReference type="Proteomes" id="UP000024635">
    <property type="component" value="Unassembled WGS sequence"/>
</dbReference>
<dbReference type="InterPro" id="IPR035940">
    <property type="entry name" value="CAP_sf"/>
</dbReference>
<protein>
    <recommendedName>
        <fullName evidence="4">SCP domain-containing protein</fullName>
    </recommendedName>
</protein>
<dbReference type="SUPFAM" id="SSF55797">
    <property type="entry name" value="PR-1-like"/>
    <property type="match status" value="1"/>
</dbReference>
<evidence type="ECO:0000256" key="1">
    <source>
        <dbReference type="SAM" id="SignalP"/>
    </source>
</evidence>
<proteinExistence type="predicted"/>
<sequence length="108" mass="11997">MWVTILGILLGIAHFPNGVETAEVSAAFNCKNSLIADDWRKLVLNFHNERRRRVSAGEQPYKGGIMPSAKVMNELVGVSVPSIFPFLSTFITSTLFRSKFTDSPILLN</sequence>
<evidence type="ECO:0008006" key="4">
    <source>
        <dbReference type="Google" id="ProtNLM"/>
    </source>
</evidence>
<keyword evidence="3" id="KW-1185">Reference proteome</keyword>
<gene>
    <name evidence="2" type="primary">Acey_s0005.g2699</name>
    <name evidence="2" type="ORF">Y032_0005g2699</name>
</gene>
<organism evidence="2 3">
    <name type="scientific">Ancylostoma ceylanicum</name>
    <dbReference type="NCBI Taxonomy" id="53326"/>
    <lineage>
        <taxon>Eukaryota</taxon>
        <taxon>Metazoa</taxon>
        <taxon>Ecdysozoa</taxon>
        <taxon>Nematoda</taxon>
        <taxon>Chromadorea</taxon>
        <taxon>Rhabditida</taxon>
        <taxon>Rhabditina</taxon>
        <taxon>Rhabditomorpha</taxon>
        <taxon>Strongyloidea</taxon>
        <taxon>Ancylostomatidae</taxon>
        <taxon>Ancylostomatinae</taxon>
        <taxon>Ancylostoma</taxon>
    </lineage>
</organism>
<dbReference type="EMBL" id="JARK01001341">
    <property type="protein sequence ID" value="EYC30527.1"/>
    <property type="molecule type" value="Genomic_DNA"/>
</dbReference>
<evidence type="ECO:0000313" key="3">
    <source>
        <dbReference type="Proteomes" id="UP000024635"/>
    </source>
</evidence>
<comment type="caution">
    <text evidence="2">The sequence shown here is derived from an EMBL/GenBank/DDBJ whole genome shotgun (WGS) entry which is preliminary data.</text>
</comment>
<reference evidence="3" key="1">
    <citation type="journal article" date="2015" name="Nat. Genet.">
        <title>The genome and transcriptome of the zoonotic hookworm Ancylostoma ceylanicum identify infection-specific gene families.</title>
        <authorList>
            <person name="Schwarz E.M."/>
            <person name="Hu Y."/>
            <person name="Antoshechkin I."/>
            <person name="Miller M.M."/>
            <person name="Sternberg P.W."/>
            <person name="Aroian R.V."/>
        </authorList>
    </citation>
    <scope>NUCLEOTIDE SEQUENCE</scope>
    <source>
        <strain evidence="3">HY135</strain>
    </source>
</reference>
<dbReference type="Gene3D" id="3.40.33.10">
    <property type="entry name" value="CAP"/>
    <property type="match status" value="1"/>
</dbReference>
<accession>A0A016VU44</accession>
<name>A0A016VU44_9BILA</name>
<dbReference type="OrthoDB" id="414826at2759"/>
<feature type="chain" id="PRO_5001489910" description="SCP domain-containing protein" evidence="1">
    <location>
        <begin position="22"/>
        <end position="108"/>
    </location>
</feature>